<protein>
    <recommendedName>
        <fullName evidence="4">Retrotransposon gag domain-containing protein</fullName>
    </recommendedName>
</protein>
<feature type="region of interest" description="Disordered" evidence="1">
    <location>
        <begin position="1"/>
        <end position="20"/>
    </location>
</feature>
<accession>A0A427APL1</accession>
<dbReference type="AlphaFoldDB" id="A0A427APL1"/>
<feature type="region of interest" description="Disordered" evidence="1">
    <location>
        <begin position="124"/>
        <end position="161"/>
    </location>
</feature>
<dbReference type="EMBL" id="AMZH03001754">
    <property type="protein sequence ID" value="RRT78133.1"/>
    <property type="molecule type" value="Genomic_DNA"/>
</dbReference>
<sequence>MSTLRTKDERGEGPLRDSPFIQDAPIPSHFRLPMLEAYDGSSDPTEHVTKEEEHLGQYLIHFTDEVRVIPDMHPTLVIQAFMIGIRPSCLFWSLVERPPTTVPKMLQRVNQYVAAEILVAEKREDQKRPWAEPSRGPPFGVPRRRMERGEQTIPRSPNIPLNSTQTEIFLQI</sequence>
<evidence type="ECO:0008006" key="4">
    <source>
        <dbReference type="Google" id="ProtNLM"/>
    </source>
</evidence>
<evidence type="ECO:0000313" key="3">
    <source>
        <dbReference type="Proteomes" id="UP000287651"/>
    </source>
</evidence>
<evidence type="ECO:0000256" key="1">
    <source>
        <dbReference type="SAM" id="MobiDB-lite"/>
    </source>
</evidence>
<evidence type="ECO:0000313" key="2">
    <source>
        <dbReference type="EMBL" id="RRT78133.1"/>
    </source>
</evidence>
<comment type="caution">
    <text evidence="2">The sequence shown here is derived from an EMBL/GenBank/DDBJ whole genome shotgun (WGS) entry which is preliminary data.</text>
</comment>
<gene>
    <name evidence="2" type="ORF">B296_00012018</name>
</gene>
<feature type="compositionally biased region" description="Basic and acidic residues" evidence="1">
    <location>
        <begin position="1"/>
        <end position="15"/>
    </location>
</feature>
<dbReference type="Proteomes" id="UP000287651">
    <property type="component" value="Unassembled WGS sequence"/>
</dbReference>
<reference evidence="2 3" key="1">
    <citation type="journal article" date="2014" name="Agronomy (Basel)">
        <title>A Draft Genome Sequence for Ensete ventricosum, the Drought-Tolerant Tree Against Hunger.</title>
        <authorList>
            <person name="Harrison J."/>
            <person name="Moore K.A."/>
            <person name="Paszkiewicz K."/>
            <person name="Jones T."/>
            <person name="Grant M."/>
            <person name="Ambacheew D."/>
            <person name="Muzemil S."/>
            <person name="Studholme D.J."/>
        </authorList>
    </citation>
    <scope>NUCLEOTIDE SEQUENCE [LARGE SCALE GENOMIC DNA]</scope>
</reference>
<name>A0A427APL1_ENSVE</name>
<proteinExistence type="predicted"/>
<organism evidence="2 3">
    <name type="scientific">Ensete ventricosum</name>
    <name type="common">Abyssinian banana</name>
    <name type="synonym">Musa ensete</name>
    <dbReference type="NCBI Taxonomy" id="4639"/>
    <lineage>
        <taxon>Eukaryota</taxon>
        <taxon>Viridiplantae</taxon>
        <taxon>Streptophyta</taxon>
        <taxon>Embryophyta</taxon>
        <taxon>Tracheophyta</taxon>
        <taxon>Spermatophyta</taxon>
        <taxon>Magnoliopsida</taxon>
        <taxon>Liliopsida</taxon>
        <taxon>Zingiberales</taxon>
        <taxon>Musaceae</taxon>
        <taxon>Ensete</taxon>
    </lineage>
</organism>